<evidence type="ECO:0000256" key="1">
    <source>
        <dbReference type="HAMAP-Rule" id="MF_01972"/>
    </source>
</evidence>
<proteinExistence type="inferred from homology"/>
<feature type="binding site" evidence="1">
    <location>
        <position position="110"/>
    </location>
    <ligand>
        <name>substrate</name>
    </ligand>
</feature>
<dbReference type="KEGG" id="rpla:A4Z71_05625"/>
<dbReference type="GO" id="GO:0019442">
    <property type="term" value="P:L-tryptophan catabolic process to acetyl-CoA"/>
    <property type="evidence" value="ECO:0007669"/>
    <property type="project" value="TreeGrafter"/>
</dbReference>
<comment type="function">
    <text evidence="1">Heme-dependent dioxygenase that catalyzes the oxidative cleavage of the L-tryptophan (L-Trp) pyrrole ring and converts L-tryptophan to N-formyl-L-kynurenine. Catalyzes the oxidative cleavage of the indole moiety.</text>
</comment>
<dbReference type="InterPro" id="IPR004981">
    <property type="entry name" value="Trp_2_3_dOase"/>
</dbReference>
<comment type="caution">
    <text evidence="1">Lacks conserved residue(s) required for the propagation of feature annotation.</text>
</comment>
<dbReference type="EMBL" id="CP015208">
    <property type="protein sequence ID" value="AOY56429.1"/>
    <property type="molecule type" value="Genomic_DNA"/>
</dbReference>
<keyword evidence="1" id="KW-0408">Iron</keyword>
<dbReference type="UniPathway" id="UPA00333">
    <property type="reaction ID" value="UER00453"/>
</dbReference>
<comment type="similarity">
    <text evidence="1">Belongs to the tryptophan 2,3-dioxygenase family.</text>
</comment>
<dbReference type="InterPro" id="IPR037217">
    <property type="entry name" value="Trp/Indoleamine_2_3_dOase-like"/>
</dbReference>
<reference evidence="2 3" key="1">
    <citation type="journal article" date="2016" name="Biochim. Biophys. Acta">
        <title>Photochemical characterization of actinorhodopsin and its functional existence in the natural host.</title>
        <authorList>
            <person name="Nakamura S."/>
            <person name="Kikukawa T."/>
            <person name="Tamogami J."/>
            <person name="Kamiya M."/>
            <person name="Aizawa T."/>
            <person name="Hahn M.W."/>
            <person name="Ihara K."/>
            <person name="Kamo N."/>
            <person name="Demura M."/>
        </authorList>
    </citation>
    <scope>NUCLEOTIDE SEQUENCE [LARGE SCALE GENOMIC DNA]</scope>
    <source>
        <strain evidence="2 3">MWH-Dar1</strain>
    </source>
</reference>
<keyword evidence="3" id="KW-1185">Reference proteome</keyword>
<dbReference type="Proteomes" id="UP000243784">
    <property type="component" value="Chromosome"/>
</dbReference>
<comment type="subunit">
    <text evidence="1">Homotetramer.</text>
</comment>
<dbReference type="GO" id="GO:0020037">
    <property type="term" value="F:heme binding"/>
    <property type="evidence" value="ECO:0007669"/>
    <property type="project" value="UniProtKB-UniRule"/>
</dbReference>
<comment type="catalytic activity">
    <reaction evidence="1">
        <text>L-tryptophan + O2 = N-formyl-L-kynurenine</text>
        <dbReference type="Rhea" id="RHEA:24536"/>
        <dbReference type="ChEBI" id="CHEBI:15379"/>
        <dbReference type="ChEBI" id="CHEBI:57912"/>
        <dbReference type="ChEBI" id="CHEBI:58629"/>
        <dbReference type="EC" id="1.13.11.11"/>
    </reaction>
</comment>
<keyword evidence="1" id="KW-0823">Tryptophan catabolism</keyword>
<dbReference type="EC" id="1.13.11.11" evidence="1"/>
<dbReference type="Pfam" id="PF03301">
    <property type="entry name" value="Trp_dioxygenase"/>
    <property type="match status" value="2"/>
</dbReference>
<keyword evidence="1" id="KW-0349">Heme</keyword>
<feature type="binding site" description="axial binding residue" evidence="1">
    <location>
        <position position="241"/>
    </location>
    <ligand>
        <name>heme</name>
        <dbReference type="ChEBI" id="CHEBI:30413"/>
    </ligand>
    <ligandPart>
        <name>Fe</name>
        <dbReference type="ChEBI" id="CHEBI:18248"/>
    </ligandPart>
</feature>
<feature type="binding site" evidence="1">
    <location>
        <position position="255"/>
    </location>
    <ligand>
        <name>substrate</name>
    </ligand>
</feature>
<dbReference type="PANTHER" id="PTHR10138">
    <property type="entry name" value="TRYPTOPHAN 2,3-DIOXYGENASE"/>
    <property type="match status" value="1"/>
</dbReference>
<evidence type="ECO:0000313" key="3">
    <source>
        <dbReference type="Proteomes" id="UP000243784"/>
    </source>
</evidence>
<dbReference type="GO" id="GO:0019441">
    <property type="term" value="P:L-tryptophan catabolic process to kynurenine"/>
    <property type="evidence" value="ECO:0007669"/>
    <property type="project" value="UniProtKB-UniRule"/>
</dbReference>
<dbReference type="Gene3D" id="1.20.58.480">
    <property type="match status" value="1"/>
</dbReference>
<sequence>MVQIETPDSHERNQKHITYISYLKVDELLELQQPESNEHDELLFIIIHQTYELWFKQIIHELGALQQALEAGDTHRSQAILGRVRTIMKTCVAQVDILETMTPLQFNSFRGRLSSSSGFQSAQFREVEAILGRRDHAGADAEKSTGMGMAEHLIEGSTARARVEAAMKRPSLWDSALRYFDSRGHKMPADVLDRDVTVGYSSDARVQQVLVSMHRSDLEAASVAESLLDVDEGLQEWRYRHVKMVERTIGRKPGTGGSPGVGYLASTLFRPVFADLWEIRSQL</sequence>
<feature type="binding site" evidence="1">
    <location>
        <begin position="44"/>
        <end position="48"/>
    </location>
    <ligand>
        <name>substrate</name>
    </ligand>
</feature>
<organism evidence="2 3">
    <name type="scientific">Candidatus Rhodoluna planktonica</name>
    <dbReference type="NCBI Taxonomy" id="535712"/>
    <lineage>
        <taxon>Bacteria</taxon>
        <taxon>Bacillati</taxon>
        <taxon>Actinomycetota</taxon>
        <taxon>Actinomycetes</taxon>
        <taxon>Micrococcales</taxon>
        <taxon>Microbacteriaceae</taxon>
        <taxon>Luna cluster</taxon>
        <taxon>Luna-1 subcluster</taxon>
        <taxon>Rhodoluna</taxon>
    </lineage>
</organism>
<dbReference type="STRING" id="535712.A4Z71_05625"/>
<evidence type="ECO:0000313" key="2">
    <source>
        <dbReference type="EMBL" id="AOY56429.1"/>
    </source>
</evidence>
<dbReference type="PANTHER" id="PTHR10138:SF0">
    <property type="entry name" value="TRYPTOPHAN 2,3-DIOXYGENASE"/>
    <property type="match status" value="1"/>
</dbReference>
<dbReference type="GO" id="GO:0046872">
    <property type="term" value="F:metal ion binding"/>
    <property type="evidence" value="ECO:0007669"/>
    <property type="project" value="UniProtKB-KW"/>
</dbReference>
<keyword evidence="1" id="KW-0560">Oxidoreductase</keyword>
<dbReference type="SUPFAM" id="SSF140959">
    <property type="entry name" value="Indolic compounds 2,3-dioxygenase-like"/>
    <property type="match status" value="1"/>
</dbReference>
<accession>A0A1D9E064</accession>
<protein>
    <recommendedName>
        <fullName evidence="1">Tryptophan 2,3-dioxygenase</fullName>
        <shortName evidence="1">TDO</shortName>
        <ecNumber evidence="1">1.13.11.11</ecNumber>
    </recommendedName>
    <alternativeName>
        <fullName evidence="1">Tryptamin 2,3-dioxygenase</fullName>
    </alternativeName>
    <alternativeName>
        <fullName evidence="1">Tryptophan oxygenase</fullName>
        <shortName evidence="1">TO</shortName>
        <shortName evidence="1">TRPO</shortName>
    </alternativeName>
    <alternativeName>
        <fullName evidence="1">Tryptophan pyrrolase</fullName>
    </alternativeName>
    <alternativeName>
        <fullName evidence="1">Tryptophanase</fullName>
    </alternativeName>
</protein>
<dbReference type="HAMAP" id="MF_01972">
    <property type="entry name" value="T23O"/>
    <property type="match status" value="1"/>
</dbReference>
<dbReference type="GO" id="GO:0004833">
    <property type="term" value="F:L-tryptophan 2,3-dioxygenase activity"/>
    <property type="evidence" value="ECO:0007669"/>
    <property type="project" value="UniProtKB-UniRule"/>
</dbReference>
<comment type="cofactor">
    <cofactor evidence="1">
        <name>heme</name>
        <dbReference type="ChEBI" id="CHEBI:30413"/>
    </cofactor>
    <text evidence="1">Binds 1 heme group per subunit.</text>
</comment>
<dbReference type="AlphaFoldDB" id="A0A1D9E064"/>
<keyword evidence="1 2" id="KW-0223">Dioxygenase</keyword>
<comment type="pathway">
    <text evidence="1">Amino-acid degradation; L-tryptophan degradation via kynurenine pathway; L-kynurenine from L-tryptophan: step 1/2.</text>
</comment>
<dbReference type="RefSeq" id="WP_070954934.1">
    <property type="nucleotide sequence ID" value="NZ_CP015208.1"/>
</dbReference>
<gene>
    <name evidence="1" type="primary">kynA</name>
    <name evidence="2" type="ORF">A4Z71_05625</name>
</gene>
<keyword evidence="1" id="KW-0479">Metal-binding</keyword>
<dbReference type="OrthoDB" id="9776847at2"/>
<name>A0A1D9E064_9MICO</name>